<dbReference type="GO" id="GO:0016746">
    <property type="term" value="F:acyltransferase activity"/>
    <property type="evidence" value="ECO:0007669"/>
    <property type="project" value="UniProtKB-KW"/>
</dbReference>
<comment type="caution">
    <text evidence="4">The sequence shown here is derived from an EMBL/GenBank/DDBJ whole genome shotgun (WGS) entry which is preliminary data.</text>
</comment>
<dbReference type="RefSeq" id="WP_380623729.1">
    <property type="nucleotide sequence ID" value="NZ_JBHSDK010000028.1"/>
</dbReference>
<organism evidence="4 5">
    <name type="scientific">Salininema proteolyticum</name>
    <dbReference type="NCBI Taxonomy" id="1607685"/>
    <lineage>
        <taxon>Bacteria</taxon>
        <taxon>Bacillati</taxon>
        <taxon>Actinomycetota</taxon>
        <taxon>Actinomycetes</taxon>
        <taxon>Glycomycetales</taxon>
        <taxon>Glycomycetaceae</taxon>
        <taxon>Salininema</taxon>
    </lineage>
</organism>
<dbReference type="PANTHER" id="PTHR43877">
    <property type="entry name" value="AMINOALKYLPHOSPHONATE N-ACETYLTRANSFERASE-RELATED-RELATED"/>
    <property type="match status" value="1"/>
</dbReference>
<dbReference type="InterPro" id="IPR000182">
    <property type="entry name" value="GNAT_dom"/>
</dbReference>
<gene>
    <name evidence="4" type="ORF">ACFPET_18065</name>
</gene>
<dbReference type="Pfam" id="PF00583">
    <property type="entry name" value="Acetyltransf_1"/>
    <property type="match status" value="1"/>
</dbReference>
<dbReference type="EMBL" id="JBHSDK010000028">
    <property type="protein sequence ID" value="MFC4337112.1"/>
    <property type="molecule type" value="Genomic_DNA"/>
</dbReference>
<dbReference type="InterPro" id="IPR016181">
    <property type="entry name" value="Acyl_CoA_acyltransferase"/>
</dbReference>
<keyword evidence="2 4" id="KW-0012">Acyltransferase</keyword>
<accession>A0ABV8U394</accession>
<dbReference type="Proteomes" id="UP001595823">
    <property type="component" value="Unassembled WGS sequence"/>
</dbReference>
<dbReference type="InterPro" id="IPR050832">
    <property type="entry name" value="Bact_Acetyltransf"/>
</dbReference>
<name>A0ABV8U394_9ACTN</name>
<keyword evidence="5" id="KW-1185">Reference proteome</keyword>
<reference evidence="5" key="1">
    <citation type="journal article" date="2019" name="Int. J. Syst. Evol. Microbiol.">
        <title>The Global Catalogue of Microorganisms (GCM) 10K type strain sequencing project: providing services to taxonomists for standard genome sequencing and annotation.</title>
        <authorList>
            <consortium name="The Broad Institute Genomics Platform"/>
            <consortium name="The Broad Institute Genome Sequencing Center for Infectious Disease"/>
            <person name="Wu L."/>
            <person name="Ma J."/>
        </authorList>
    </citation>
    <scope>NUCLEOTIDE SEQUENCE [LARGE SCALE GENOMIC DNA]</scope>
    <source>
        <strain evidence="5">IBRC-M 10908</strain>
    </source>
</reference>
<dbReference type="CDD" id="cd04301">
    <property type="entry name" value="NAT_SF"/>
    <property type="match status" value="1"/>
</dbReference>
<keyword evidence="1 4" id="KW-0808">Transferase</keyword>
<sequence length="164" mass="17747">MTTPPDAELSIDSLSSDEDAEAFRSINEEWITKFFTLIEADRKLLDDPRGRVIAHGGDVLMARLGGATVGCVALIPYPSGVFELSKMGVSPVAQGRGIGRDLVAAAVRRARELGAVRVFLGTNSALAPAVHLYEEAGFTRVSRDALPVEDYYARADVLMELRLK</sequence>
<evidence type="ECO:0000313" key="4">
    <source>
        <dbReference type="EMBL" id="MFC4337112.1"/>
    </source>
</evidence>
<evidence type="ECO:0000256" key="2">
    <source>
        <dbReference type="ARBA" id="ARBA00023315"/>
    </source>
</evidence>
<dbReference type="SUPFAM" id="SSF55729">
    <property type="entry name" value="Acyl-CoA N-acyltransferases (Nat)"/>
    <property type="match status" value="1"/>
</dbReference>
<protein>
    <submittedName>
        <fullName evidence="4">GNAT family N-acetyltransferase</fullName>
        <ecNumber evidence="4">2.3.-.-</ecNumber>
    </submittedName>
</protein>
<dbReference type="PROSITE" id="PS51186">
    <property type="entry name" value="GNAT"/>
    <property type="match status" value="1"/>
</dbReference>
<proteinExistence type="predicted"/>
<dbReference type="Gene3D" id="3.40.630.30">
    <property type="match status" value="1"/>
</dbReference>
<dbReference type="EC" id="2.3.-.-" evidence="4"/>
<evidence type="ECO:0000256" key="1">
    <source>
        <dbReference type="ARBA" id="ARBA00022679"/>
    </source>
</evidence>
<evidence type="ECO:0000259" key="3">
    <source>
        <dbReference type="PROSITE" id="PS51186"/>
    </source>
</evidence>
<feature type="domain" description="N-acetyltransferase" evidence="3">
    <location>
        <begin position="9"/>
        <end position="164"/>
    </location>
</feature>
<evidence type="ECO:0000313" key="5">
    <source>
        <dbReference type="Proteomes" id="UP001595823"/>
    </source>
</evidence>